<dbReference type="GO" id="GO:0006633">
    <property type="term" value="P:fatty acid biosynthetic process"/>
    <property type="evidence" value="ECO:0007669"/>
    <property type="project" value="UniProtKB-UniPathway"/>
</dbReference>
<dbReference type="SUPFAM" id="SSF51735">
    <property type="entry name" value="NAD(P)-binding Rossmann-fold domains"/>
    <property type="match status" value="1"/>
</dbReference>
<keyword evidence="5 14" id="KW-0276">Fatty acid metabolism</keyword>
<comment type="subunit">
    <text evidence="14">Homotetramer.</text>
</comment>
<dbReference type="PRINTS" id="PR00081">
    <property type="entry name" value="GDHRDH"/>
</dbReference>
<evidence type="ECO:0000256" key="1">
    <source>
        <dbReference type="ARBA" id="ARBA00002607"/>
    </source>
</evidence>
<evidence type="ECO:0000256" key="6">
    <source>
        <dbReference type="ARBA" id="ARBA00022857"/>
    </source>
</evidence>
<dbReference type="CDD" id="cd05333">
    <property type="entry name" value="BKR_SDR_c"/>
    <property type="match status" value="1"/>
</dbReference>
<feature type="active site" description="Proton acceptor" evidence="12">
    <location>
        <position position="153"/>
    </location>
</feature>
<dbReference type="PROSITE" id="PS00061">
    <property type="entry name" value="ADH_SHORT"/>
    <property type="match status" value="1"/>
</dbReference>
<evidence type="ECO:0000256" key="10">
    <source>
        <dbReference type="ARBA" id="ARBA00023221"/>
    </source>
</evidence>
<evidence type="ECO:0000313" key="16">
    <source>
        <dbReference type="EMBL" id="RQD74600.1"/>
    </source>
</evidence>
<evidence type="ECO:0000256" key="14">
    <source>
        <dbReference type="RuleBase" id="RU366074"/>
    </source>
</evidence>
<name>A0A424YC76_9FIRM</name>
<comment type="caution">
    <text evidence="16">The sequence shown here is derived from an EMBL/GenBank/DDBJ whole genome shotgun (WGS) entry which is preliminary data.</text>
</comment>
<proteinExistence type="inferred from homology"/>
<dbReference type="InterPro" id="IPR050259">
    <property type="entry name" value="SDR"/>
</dbReference>
<keyword evidence="9 14" id="KW-0275">Fatty acid biosynthesis</keyword>
<evidence type="ECO:0000259" key="15">
    <source>
        <dbReference type="SMART" id="SM00822"/>
    </source>
</evidence>
<evidence type="ECO:0000256" key="2">
    <source>
        <dbReference type="ARBA" id="ARBA00005194"/>
    </source>
</evidence>
<feature type="binding site" evidence="13">
    <location>
        <begin position="10"/>
        <end position="13"/>
    </location>
    <ligand>
        <name>NADP(+)</name>
        <dbReference type="ChEBI" id="CHEBI:58349"/>
    </ligand>
</feature>
<keyword evidence="6 13" id="KW-0521">NADP</keyword>
<dbReference type="InterPro" id="IPR020904">
    <property type="entry name" value="Sc_DH/Rdtase_CS"/>
</dbReference>
<dbReference type="NCBIfam" id="NF005559">
    <property type="entry name" value="PRK07231.1"/>
    <property type="match status" value="1"/>
</dbReference>
<dbReference type="GO" id="GO:0008202">
    <property type="term" value="P:steroid metabolic process"/>
    <property type="evidence" value="ECO:0007669"/>
    <property type="project" value="UniProtKB-KW"/>
</dbReference>
<dbReference type="AlphaFoldDB" id="A0A424YC76"/>
<dbReference type="GO" id="GO:0051287">
    <property type="term" value="F:NAD binding"/>
    <property type="evidence" value="ECO:0007669"/>
    <property type="project" value="UniProtKB-UniRule"/>
</dbReference>
<evidence type="ECO:0000256" key="3">
    <source>
        <dbReference type="ARBA" id="ARBA00006484"/>
    </source>
</evidence>
<keyword evidence="4 14" id="KW-0444">Lipid biosynthesis</keyword>
<evidence type="ECO:0000256" key="12">
    <source>
        <dbReference type="PIRSR" id="PIRSR611284-1"/>
    </source>
</evidence>
<dbReference type="NCBIfam" id="NF009466">
    <property type="entry name" value="PRK12826.1-2"/>
    <property type="match status" value="1"/>
</dbReference>
<dbReference type="Gene3D" id="3.40.50.720">
    <property type="entry name" value="NAD(P)-binding Rossmann-like Domain"/>
    <property type="match status" value="1"/>
</dbReference>
<dbReference type="InterPro" id="IPR057326">
    <property type="entry name" value="KR_dom"/>
</dbReference>
<dbReference type="NCBIfam" id="TIGR01830">
    <property type="entry name" value="3oxo_ACP_reduc"/>
    <property type="match status" value="1"/>
</dbReference>
<comment type="pathway">
    <text evidence="2 14">Lipid metabolism; fatty acid biosynthesis.</text>
</comment>
<dbReference type="Pfam" id="PF13561">
    <property type="entry name" value="adh_short_C2"/>
    <property type="match status" value="1"/>
</dbReference>
<accession>A0A424YC76</accession>
<dbReference type="SMART" id="SM00822">
    <property type="entry name" value="PKS_KR"/>
    <property type="match status" value="1"/>
</dbReference>
<comment type="function">
    <text evidence="1 14">Catalyzes the NADPH-dependent reduction of beta-ketoacyl-ACP substrates to beta-hydroxyacyl-ACP products, the first reductive step in the elongation cycle of fatty acid biosynthesis.</text>
</comment>
<evidence type="ECO:0000256" key="5">
    <source>
        <dbReference type="ARBA" id="ARBA00022832"/>
    </source>
</evidence>
<evidence type="ECO:0000256" key="13">
    <source>
        <dbReference type="PIRSR" id="PIRSR611284-2"/>
    </source>
</evidence>
<reference evidence="16 17" key="1">
    <citation type="submission" date="2018-08" db="EMBL/GenBank/DDBJ databases">
        <title>The metabolism and importance of syntrophic acetate oxidation coupled to methane or sulfide production in haloalkaline environments.</title>
        <authorList>
            <person name="Timmers P.H.A."/>
            <person name="Vavourakis C.D."/>
            <person name="Sorokin D.Y."/>
            <person name="Sinninghe Damste J.S."/>
            <person name="Muyzer G."/>
            <person name="Stams A.J.M."/>
            <person name="Plugge C.M."/>
        </authorList>
    </citation>
    <scope>NUCLEOTIDE SEQUENCE [LARGE SCALE GENOMIC DNA]</scope>
    <source>
        <strain evidence="16">MSAO_Bac1</strain>
    </source>
</reference>
<feature type="binding site" evidence="13">
    <location>
        <begin position="153"/>
        <end position="157"/>
    </location>
    <ligand>
        <name>NADP(+)</name>
        <dbReference type="ChEBI" id="CHEBI:58349"/>
    </ligand>
</feature>
<dbReference type="UniPathway" id="UPA00094"/>
<dbReference type="GO" id="GO:0004316">
    <property type="term" value="F:3-oxoacyl-[acyl-carrier-protein] reductase (NADPH) activity"/>
    <property type="evidence" value="ECO:0007669"/>
    <property type="project" value="UniProtKB-UniRule"/>
</dbReference>
<keyword evidence="8 14" id="KW-0443">Lipid metabolism</keyword>
<sequence>MKDKTALVTGASRGIGKATALALAREGCKVAVNYVKNEAAAQEVVAEIKEIGTDAVAIKGDVASFNESEEMISFCLDKFKRIDILINNAGVTRDSLLMRMKEEDWDKVINANLKGVYNCTKAVIRPMMKQKEGRIINIASVVGLAGNAGQANYAAAKAGIIGFTKSVAREVASRGILVNAIAPGFIQTEMTEVLSPEVQEKVLEGIPLNRFGSPEEVAETAVFLASRANYMTGQVLVVDGGMVMS</sequence>
<feature type="domain" description="Ketoreductase" evidence="15">
    <location>
        <begin position="4"/>
        <end position="184"/>
    </location>
</feature>
<dbReference type="PRINTS" id="PR00080">
    <property type="entry name" value="SDRFAMILY"/>
</dbReference>
<evidence type="ECO:0000256" key="11">
    <source>
        <dbReference type="ARBA" id="ARBA00048508"/>
    </source>
</evidence>
<dbReference type="InterPro" id="IPR036291">
    <property type="entry name" value="NAD(P)-bd_dom_sf"/>
</dbReference>
<comment type="catalytic activity">
    <reaction evidence="11 14">
        <text>a (3R)-hydroxyacyl-[ACP] + NADP(+) = a 3-oxoacyl-[ACP] + NADPH + H(+)</text>
        <dbReference type="Rhea" id="RHEA:17397"/>
        <dbReference type="Rhea" id="RHEA-COMP:9916"/>
        <dbReference type="Rhea" id="RHEA-COMP:9945"/>
        <dbReference type="ChEBI" id="CHEBI:15378"/>
        <dbReference type="ChEBI" id="CHEBI:57783"/>
        <dbReference type="ChEBI" id="CHEBI:58349"/>
        <dbReference type="ChEBI" id="CHEBI:78776"/>
        <dbReference type="ChEBI" id="CHEBI:78827"/>
        <dbReference type="EC" id="1.1.1.100"/>
    </reaction>
</comment>
<dbReference type="InterPro" id="IPR002347">
    <property type="entry name" value="SDR_fam"/>
</dbReference>
<keyword evidence="10" id="KW-0753">Steroid metabolism</keyword>
<evidence type="ECO:0000313" key="17">
    <source>
        <dbReference type="Proteomes" id="UP000285138"/>
    </source>
</evidence>
<feature type="binding site" evidence="13">
    <location>
        <position position="186"/>
    </location>
    <ligand>
        <name>NADP(+)</name>
        <dbReference type="ChEBI" id="CHEBI:58349"/>
    </ligand>
</feature>
<evidence type="ECO:0000256" key="7">
    <source>
        <dbReference type="ARBA" id="ARBA00023002"/>
    </source>
</evidence>
<dbReference type="PANTHER" id="PTHR42879">
    <property type="entry name" value="3-OXOACYL-(ACYL-CARRIER-PROTEIN) REDUCTASE"/>
    <property type="match status" value="1"/>
</dbReference>
<dbReference type="EC" id="1.1.1.100" evidence="14"/>
<organism evidence="16 17">
    <name type="scientific">Candidatus Syntrophonatronum acetioxidans</name>
    <dbReference type="NCBI Taxonomy" id="1795816"/>
    <lineage>
        <taxon>Bacteria</taxon>
        <taxon>Bacillati</taxon>
        <taxon>Bacillota</taxon>
        <taxon>Clostridia</taxon>
        <taxon>Eubacteriales</taxon>
        <taxon>Syntrophomonadaceae</taxon>
        <taxon>Candidatus Syntrophonatronum</taxon>
    </lineage>
</organism>
<feature type="binding site" evidence="13">
    <location>
        <position position="88"/>
    </location>
    <ligand>
        <name>NADP(+)</name>
        <dbReference type="ChEBI" id="CHEBI:58349"/>
    </ligand>
</feature>
<gene>
    <name evidence="16" type="primary">fabG</name>
    <name evidence="16" type="ORF">D5R97_07720</name>
</gene>
<dbReference type="InterPro" id="IPR011284">
    <property type="entry name" value="3oxo_ACP_reduc"/>
</dbReference>
<dbReference type="FunFam" id="3.40.50.720:FF:000037">
    <property type="entry name" value="3-oxoacyl-[acyl-carrier-protein] reductase FabG"/>
    <property type="match status" value="1"/>
</dbReference>
<comment type="similarity">
    <text evidence="3 14">Belongs to the short-chain dehydrogenases/reductases (SDR) family.</text>
</comment>
<protein>
    <recommendedName>
        <fullName evidence="14">3-oxoacyl-[acyl-carrier-protein] reductase</fullName>
        <ecNumber evidence="14">1.1.1.100</ecNumber>
    </recommendedName>
</protein>
<dbReference type="Proteomes" id="UP000285138">
    <property type="component" value="Unassembled WGS sequence"/>
</dbReference>
<keyword evidence="7 14" id="KW-0560">Oxidoreductase</keyword>
<dbReference type="EMBL" id="QZAA01000199">
    <property type="protein sequence ID" value="RQD74600.1"/>
    <property type="molecule type" value="Genomic_DNA"/>
</dbReference>
<evidence type="ECO:0000256" key="8">
    <source>
        <dbReference type="ARBA" id="ARBA00023098"/>
    </source>
</evidence>
<dbReference type="PANTHER" id="PTHR42879:SF2">
    <property type="entry name" value="3-OXOACYL-[ACYL-CARRIER-PROTEIN] REDUCTASE FABG"/>
    <property type="match status" value="1"/>
</dbReference>
<evidence type="ECO:0000256" key="9">
    <source>
        <dbReference type="ARBA" id="ARBA00023160"/>
    </source>
</evidence>
<evidence type="ECO:0000256" key="4">
    <source>
        <dbReference type="ARBA" id="ARBA00022516"/>
    </source>
</evidence>